<name>A0A5B7CSP4_PORTR</name>
<keyword evidence="2" id="KW-1185">Reference proteome</keyword>
<accession>A0A5B7CSP4</accession>
<dbReference type="AlphaFoldDB" id="A0A5B7CSP4"/>
<reference evidence="1 2" key="1">
    <citation type="submission" date="2019-05" db="EMBL/GenBank/DDBJ databases">
        <title>Another draft genome of Portunus trituberculatus and its Hox gene families provides insights of decapod evolution.</title>
        <authorList>
            <person name="Jeong J.-H."/>
            <person name="Song I."/>
            <person name="Kim S."/>
            <person name="Choi T."/>
            <person name="Kim D."/>
            <person name="Ryu S."/>
            <person name="Kim W."/>
        </authorList>
    </citation>
    <scope>NUCLEOTIDE SEQUENCE [LARGE SCALE GENOMIC DNA]</scope>
    <source>
        <tissue evidence="1">Muscle</tissue>
    </source>
</reference>
<evidence type="ECO:0000313" key="1">
    <source>
        <dbReference type="EMBL" id="MPC10493.1"/>
    </source>
</evidence>
<proteinExistence type="predicted"/>
<organism evidence="1 2">
    <name type="scientific">Portunus trituberculatus</name>
    <name type="common">Swimming crab</name>
    <name type="synonym">Neptunus trituberculatus</name>
    <dbReference type="NCBI Taxonomy" id="210409"/>
    <lineage>
        <taxon>Eukaryota</taxon>
        <taxon>Metazoa</taxon>
        <taxon>Ecdysozoa</taxon>
        <taxon>Arthropoda</taxon>
        <taxon>Crustacea</taxon>
        <taxon>Multicrustacea</taxon>
        <taxon>Malacostraca</taxon>
        <taxon>Eumalacostraca</taxon>
        <taxon>Eucarida</taxon>
        <taxon>Decapoda</taxon>
        <taxon>Pleocyemata</taxon>
        <taxon>Brachyura</taxon>
        <taxon>Eubrachyura</taxon>
        <taxon>Portunoidea</taxon>
        <taxon>Portunidae</taxon>
        <taxon>Portuninae</taxon>
        <taxon>Portunus</taxon>
    </lineage>
</organism>
<gene>
    <name evidence="1" type="ORF">E2C01_003130</name>
</gene>
<evidence type="ECO:0000313" key="2">
    <source>
        <dbReference type="Proteomes" id="UP000324222"/>
    </source>
</evidence>
<dbReference type="Proteomes" id="UP000324222">
    <property type="component" value="Unassembled WGS sequence"/>
</dbReference>
<sequence>MGCAAMSLTCVLNVLDYNTHWRMKEARKKQGGGGVVDKVVSVVTPKMSFGGDKDPNTMHTTINKTACATNGRKLNSASHTLFKCTVEPCVLWGPRSLQVHGFESCPRSECRLGFLTRGNGFLAAWQVPRAGCHDDAAAVAECREGAKLSGGVTALDWASCRQAASSVSALSRRARLNPGREATGRAS</sequence>
<protein>
    <submittedName>
        <fullName evidence="1">Uncharacterized protein</fullName>
    </submittedName>
</protein>
<comment type="caution">
    <text evidence="1">The sequence shown here is derived from an EMBL/GenBank/DDBJ whole genome shotgun (WGS) entry which is preliminary data.</text>
</comment>
<dbReference type="EMBL" id="VSRR010000120">
    <property type="protein sequence ID" value="MPC10493.1"/>
    <property type="molecule type" value="Genomic_DNA"/>
</dbReference>